<gene>
    <name evidence="3" type="ORF">TH606_00945</name>
</gene>
<dbReference type="Proteomes" id="UP000076964">
    <property type="component" value="Unassembled WGS sequence"/>
</dbReference>
<dbReference type="STRING" id="1795632.TH606_00945"/>
<evidence type="ECO:0000313" key="4">
    <source>
        <dbReference type="Proteomes" id="UP000076964"/>
    </source>
</evidence>
<accession>A0A177E9B6</accession>
<dbReference type="Pfam" id="PF03787">
    <property type="entry name" value="RAMPs"/>
    <property type="match status" value="1"/>
</dbReference>
<dbReference type="InterPro" id="IPR005537">
    <property type="entry name" value="RAMP_III_fam"/>
</dbReference>
<reference evidence="3 4" key="1">
    <citation type="submission" date="2016-02" db="EMBL/GenBank/DDBJ databases">
        <title>Draft genome sequence of Thermodesulfatator sp. S606.</title>
        <authorList>
            <person name="Lai Q."/>
            <person name="Cao J."/>
            <person name="Dupont S."/>
            <person name="Shao Z."/>
            <person name="Jebbar M."/>
            <person name="Alain K."/>
        </authorList>
    </citation>
    <scope>NUCLEOTIDE SEQUENCE [LARGE SCALE GENOMIC DNA]</scope>
    <source>
        <strain evidence="3 4">S606</strain>
    </source>
</reference>
<comment type="caution">
    <text evidence="3">The sequence shown here is derived from an EMBL/GenBank/DDBJ whole genome shotgun (WGS) entry which is preliminary data.</text>
</comment>
<name>A0A177E9B6_9BACT</name>
<evidence type="ECO:0000313" key="3">
    <source>
        <dbReference type="EMBL" id="OAG28554.1"/>
    </source>
</evidence>
<sequence>MDPLKVKIKTLTPLYTGGVDGTMDRIHETGILGSLRWWYEAIVRGLGGSACDVTGDHRCPDKDGRYCDVCAVFGTTGLQRAFRLEGPVWWNEKRGWRLEIKVNNNRGWFLGRGFMGGGEMHLRALRLPEGWAESDLWQTVLLTFRLIACWGGLGPKTQQGYGVVCITSDDKKPNVVQALKAFDKLKGRPNRRNVAPSPDLPSLGGFFFARIRFPLDNPEQWLRTQTTRLNPNKEDEKTSVLPLAPVARYHLRQLIRNHIQYNGHPNAPARWQLMGVVNGLWHVGDFGKIEEIDRWYCSKCHQEWDHRPSKEEHKNCSGKPRKKAQCEHCNTEWNSLRDVQKDSSTKKVERQRALIHVSHAYPAGNERWEFRIWGWIPEGLPGGVTRKMVLSHLRTWLGVSQERQWHTAATDNNTLWQRLSLDNVKICWFARQNGEKVGNYIQALLEGCSS</sequence>
<dbReference type="AlphaFoldDB" id="A0A177E9B6"/>
<dbReference type="RefSeq" id="WP_068540673.1">
    <property type="nucleotide sequence ID" value="NZ_LSFI01000003.1"/>
</dbReference>
<protein>
    <recommendedName>
        <fullName evidence="2">CRISPR type III-associated protein domain-containing protein</fullName>
    </recommendedName>
</protein>
<dbReference type="NCBIfam" id="TIGR01894">
    <property type="entry name" value="cas_TM1795_cmr1"/>
    <property type="match status" value="1"/>
</dbReference>
<feature type="domain" description="CRISPR type III-associated protein" evidence="2">
    <location>
        <begin position="7"/>
        <end position="164"/>
    </location>
</feature>
<evidence type="ECO:0000259" key="2">
    <source>
        <dbReference type="Pfam" id="PF03787"/>
    </source>
</evidence>
<dbReference type="InterPro" id="IPR007522">
    <property type="entry name" value="CRISPR-assoc_prot_TM1795"/>
</dbReference>
<proteinExistence type="predicted"/>
<organism evidence="3 4">
    <name type="scientific">Thermodesulfatator autotrophicus</name>
    <dbReference type="NCBI Taxonomy" id="1795632"/>
    <lineage>
        <taxon>Bacteria</taxon>
        <taxon>Pseudomonadati</taxon>
        <taxon>Thermodesulfobacteriota</taxon>
        <taxon>Thermodesulfobacteria</taxon>
        <taxon>Thermodesulfobacteriales</taxon>
        <taxon>Thermodesulfatatoraceae</taxon>
        <taxon>Thermodesulfatator</taxon>
    </lineage>
</organism>
<dbReference type="EMBL" id="LSFI01000003">
    <property type="protein sequence ID" value="OAG28554.1"/>
    <property type="molecule type" value="Genomic_DNA"/>
</dbReference>
<keyword evidence="1" id="KW-0051">Antiviral defense</keyword>
<evidence type="ECO:0000256" key="1">
    <source>
        <dbReference type="ARBA" id="ARBA00023118"/>
    </source>
</evidence>
<dbReference type="GO" id="GO:0051607">
    <property type="term" value="P:defense response to virus"/>
    <property type="evidence" value="ECO:0007669"/>
    <property type="project" value="UniProtKB-KW"/>
</dbReference>
<keyword evidence="4" id="KW-1185">Reference proteome</keyword>